<organism evidence="4 5">
    <name type="scientific">Streptomyces halstedii</name>
    <dbReference type="NCBI Taxonomy" id="1944"/>
    <lineage>
        <taxon>Bacteria</taxon>
        <taxon>Bacillati</taxon>
        <taxon>Actinomycetota</taxon>
        <taxon>Actinomycetes</taxon>
        <taxon>Kitasatosporales</taxon>
        <taxon>Streptomycetaceae</taxon>
        <taxon>Streptomyces</taxon>
    </lineage>
</organism>
<dbReference type="SUPFAM" id="SSF89733">
    <property type="entry name" value="L-sulfolactate dehydrogenase-like"/>
    <property type="match status" value="1"/>
</dbReference>
<reference evidence="4 5" key="1">
    <citation type="submission" date="2020-01" db="EMBL/GenBank/DDBJ databases">
        <title>Insect and environment-associated Actinomycetes.</title>
        <authorList>
            <person name="Currrie C."/>
            <person name="Chevrette M."/>
            <person name="Carlson C."/>
            <person name="Stubbendieck R."/>
            <person name="Wendt-Pienkowski E."/>
        </authorList>
    </citation>
    <scope>NUCLEOTIDE SEQUENCE [LARGE SCALE GENOMIC DNA]</scope>
    <source>
        <strain evidence="4 5">SID11342</strain>
    </source>
</reference>
<dbReference type="Pfam" id="PF02615">
    <property type="entry name" value="Ldh_2"/>
    <property type="match status" value="1"/>
</dbReference>
<dbReference type="AlphaFoldDB" id="A0A6N9UCP7"/>
<dbReference type="PANTHER" id="PTHR11091:SF0">
    <property type="entry name" value="MALATE DEHYDROGENASE"/>
    <property type="match status" value="1"/>
</dbReference>
<proteinExistence type="inferred from homology"/>
<dbReference type="RefSeq" id="WP_164350183.1">
    <property type="nucleotide sequence ID" value="NZ_JAAGLQ010000704.1"/>
</dbReference>
<protein>
    <submittedName>
        <fullName evidence="4">Ldh family oxidoreductase</fullName>
    </submittedName>
</protein>
<sequence>MTDTPAPKPGKTLVAAEDLTAFAAALLEKGGLTPEDAGTTADVFVWAARRGVDSHGTARVPAYLELLAKGVANARPRITVESTTPAAAVLDADRAPGPVALTRAAREAVDRARTYGIATVGVRRTVHTGAIGYYVSRIAEQGLIGLGFVSGMPNMGYTGVKGAAVATSPLAVAVPADSRAPLLLDMATATIALGRIRQAKANGTPLPEGAAATADGTPTTDPDRAVMPLPLGGVKGSGMSLAFELLTSVLVGAPIFSSFHSDDPRGREHRQNALLIAVDPAAFGDPGAFTEAVDTTLGTLKGLPAADGATGVFYPGERSAALSAERGRTGVPVAPKVWRELLARAEEFGVEVPRPLGGAG</sequence>
<keyword evidence="2" id="KW-0560">Oxidoreductase</keyword>
<evidence type="ECO:0000256" key="3">
    <source>
        <dbReference type="SAM" id="MobiDB-lite"/>
    </source>
</evidence>
<dbReference type="GO" id="GO:0016491">
    <property type="term" value="F:oxidoreductase activity"/>
    <property type="evidence" value="ECO:0007669"/>
    <property type="project" value="UniProtKB-KW"/>
</dbReference>
<dbReference type="Gene3D" id="1.10.1530.10">
    <property type="match status" value="1"/>
</dbReference>
<dbReference type="PANTHER" id="PTHR11091">
    <property type="entry name" value="OXIDOREDUCTASE-RELATED"/>
    <property type="match status" value="1"/>
</dbReference>
<dbReference type="InterPro" id="IPR043143">
    <property type="entry name" value="Mal/L-sulf/L-lact_DH-like_NADP"/>
</dbReference>
<feature type="region of interest" description="Disordered" evidence="3">
    <location>
        <begin position="203"/>
        <end position="223"/>
    </location>
</feature>
<accession>A0A6N9UCP7</accession>
<evidence type="ECO:0000256" key="1">
    <source>
        <dbReference type="ARBA" id="ARBA00006056"/>
    </source>
</evidence>
<dbReference type="EMBL" id="JAAGLQ010000704">
    <property type="protein sequence ID" value="NEA20382.1"/>
    <property type="molecule type" value="Genomic_DNA"/>
</dbReference>
<dbReference type="InterPro" id="IPR043144">
    <property type="entry name" value="Mal/L-sulf/L-lact_DH-like_ah"/>
</dbReference>
<evidence type="ECO:0000256" key="2">
    <source>
        <dbReference type="ARBA" id="ARBA00023002"/>
    </source>
</evidence>
<evidence type="ECO:0000313" key="5">
    <source>
        <dbReference type="Proteomes" id="UP000471293"/>
    </source>
</evidence>
<dbReference type="Gene3D" id="3.30.1370.60">
    <property type="entry name" value="Hypothetical oxidoreductase yiak, domain 2"/>
    <property type="match status" value="1"/>
</dbReference>
<dbReference type="InterPro" id="IPR036111">
    <property type="entry name" value="Mal/L-sulfo/L-lacto_DH-like_sf"/>
</dbReference>
<dbReference type="Proteomes" id="UP000471293">
    <property type="component" value="Unassembled WGS sequence"/>
</dbReference>
<feature type="compositionally biased region" description="Low complexity" evidence="3">
    <location>
        <begin position="209"/>
        <end position="220"/>
    </location>
</feature>
<name>A0A6N9UCP7_STRHA</name>
<comment type="caution">
    <text evidence="4">The sequence shown here is derived from an EMBL/GenBank/DDBJ whole genome shotgun (WGS) entry which is preliminary data.</text>
</comment>
<dbReference type="InterPro" id="IPR003767">
    <property type="entry name" value="Malate/L-lactate_DH-like"/>
</dbReference>
<gene>
    <name evidence="4" type="ORF">G3I29_34020</name>
</gene>
<evidence type="ECO:0000313" key="4">
    <source>
        <dbReference type="EMBL" id="NEA20382.1"/>
    </source>
</evidence>
<comment type="similarity">
    <text evidence="1">Belongs to the LDH2/MDH2 oxidoreductase family.</text>
</comment>